<comment type="caution">
    <text evidence="1">The sequence shown here is derived from an EMBL/GenBank/DDBJ whole genome shotgun (WGS) entry which is preliminary data.</text>
</comment>
<sequence length="167" mass="18938">MAKIVLLINSSRYSYHTAVRSMIASCLRECQQHFYILDTNSEAYDHRCLAKIKKENPDILLTLDLAGFHIRTQAGENALNMLPTKNLNLVWGNKPEYAGLLHKKISLSMLFYDVTGIDHHLPALYSDLLYYKVLGAIPPEVPDSPQAKESFAQIWADFTREVLLSEG</sequence>
<dbReference type="AlphaFoldDB" id="A0A9D1UBJ2"/>
<evidence type="ECO:0000313" key="2">
    <source>
        <dbReference type="Proteomes" id="UP000824265"/>
    </source>
</evidence>
<proteinExistence type="predicted"/>
<evidence type="ECO:0000313" key="1">
    <source>
        <dbReference type="EMBL" id="HIW80370.1"/>
    </source>
</evidence>
<dbReference type="EMBL" id="DXGH01000010">
    <property type="protein sequence ID" value="HIW80370.1"/>
    <property type="molecule type" value="Genomic_DNA"/>
</dbReference>
<dbReference type="Proteomes" id="UP000824265">
    <property type="component" value="Unassembled WGS sequence"/>
</dbReference>
<gene>
    <name evidence="1" type="ORF">H9742_02400</name>
</gene>
<reference evidence="1" key="1">
    <citation type="journal article" date="2021" name="PeerJ">
        <title>Extensive microbial diversity within the chicken gut microbiome revealed by metagenomics and culture.</title>
        <authorList>
            <person name="Gilroy R."/>
            <person name="Ravi A."/>
            <person name="Getino M."/>
            <person name="Pursley I."/>
            <person name="Horton D.L."/>
            <person name="Alikhan N.F."/>
            <person name="Baker D."/>
            <person name="Gharbi K."/>
            <person name="Hall N."/>
            <person name="Watson M."/>
            <person name="Adriaenssens E.M."/>
            <person name="Foster-Nyarko E."/>
            <person name="Jarju S."/>
            <person name="Secka A."/>
            <person name="Antonio M."/>
            <person name="Oren A."/>
            <person name="Chaudhuri R.R."/>
            <person name="La Ragione R."/>
            <person name="Hildebrand F."/>
            <person name="Pallen M.J."/>
        </authorList>
    </citation>
    <scope>NUCLEOTIDE SEQUENCE</scope>
    <source>
        <strain evidence="1">CHK195-6426</strain>
    </source>
</reference>
<protein>
    <submittedName>
        <fullName evidence="1">Uncharacterized protein</fullName>
    </submittedName>
</protein>
<accession>A0A9D1UBJ2</accession>
<organism evidence="1 2">
    <name type="scientific">Candidatus Acetatifactor stercoripullorum</name>
    <dbReference type="NCBI Taxonomy" id="2838414"/>
    <lineage>
        <taxon>Bacteria</taxon>
        <taxon>Bacillati</taxon>
        <taxon>Bacillota</taxon>
        <taxon>Clostridia</taxon>
        <taxon>Lachnospirales</taxon>
        <taxon>Lachnospiraceae</taxon>
        <taxon>Acetatifactor</taxon>
    </lineage>
</organism>
<name>A0A9D1UBJ2_9FIRM</name>
<reference evidence="1" key="2">
    <citation type="submission" date="2021-04" db="EMBL/GenBank/DDBJ databases">
        <authorList>
            <person name="Gilroy R."/>
        </authorList>
    </citation>
    <scope>NUCLEOTIDE SEQUENCE</scope>
    <source>
        <strain evidence="1">CHK195-6426</strain>
    </source>
</reference>